<dbReference type="Proteomes" id="UP000184498">
    <property type="component" value="Unassembled WGS sequence"/>
</dbReference>
<keyword evidence="3" id="KW-1185">Reference proteome</keyword>
<accession>A0A1M6R197</accession>
<dbReference type="InterPro" id="IPR018873">
    <property type="entry name" value="KilA-N_DNA-bd_domain"/>
</dbReference>
<dbReference type="EMBL" id="FRAM01000002">
    <property type="protein sequence ID" value="SHK26128.1"/>
    <property type="molecule type" value="Genomic_DNA"/>
</dbReference>
<dbReference type="Pfam" id="PF10543">
    <property type="entry name" value="ORF6N"/>
    <property type="match status" value="1"/>
</dbReference>
<protein>
    <submittedName>
        <fullName evidence="2">ORF6N domain-containing protein</fullName>
    </submittedName>
</protein>
<organism evidence="2 3">
    <name type="scientific">Epilithonimonas mollis</name>
    <dbReference type="NCBI Taxonomy" id="216903"/>
    <lineage>
        <taxon>Bacteria</taxon>
        <taxon>Pseudomonadati</taxon>
        <taxon>Bacteroidota</taxon>
        <taxon>Flavobacteriia</taxon>
        <taxon>Flavobacteriales</taxon>
        <taxon>Weeksellaceae</taxon>
        <taxon>Chryseobacterium group</taxon>
        <taxon>Epilithonimonas</taxon>
    </lineage>
</organism>
<evidence type="ECO:0000313" key="3">
    <source>
        <dbReference type="Proteomes" id="UP000184498"/>
    </source>
</evidence>
<reference evidence="3" key="1">
    <citation type="submission" date="2016-11" db="EMBL/GenBank/DDBJ databases">
        <authorList>
            <person name="Varghese N."/>
            <person name="Submissions S."/>
        </authorList>
    </citation>
    <scope>NUCLEOTIDE SEQUENCE [LARGE SCALE GENOMIC DNA]</scope>
    <source>
        <strain evidence="3">DSM 18016</strain>
    </source>
</reference>
<dbReference type="AlphaFoldDB" id="A0A1M6R197"/>
<sequence>MPRVRLSLRTRKAINEMENKQTIVPKEIKNLIYTIRDKQVMLDSDLASLYQVETKNLNKAVKRNIERFPASFCFQLTDKEVEDLRFQIGTSSLSYGGRRYLPYVFTEQGVAMASAILRSDVAVKVSVEIMEAFVEMRRMLISNASLFHRLDNIELKQLEADQKFEEIFKALESDKLHSEKGIFYNGQVFDAYTFVSDIIRSADKSIILLDNYTDDTVLTLLGKRKDNVTAKIYTKNISNQLRLDLQRYNSQYPPIEIEIFSDAHDRFLIIDQTQLYHIGASLKDLGKKWFAFSRMDIEVGRMLQLLNE</sequence>
<dbReference type="STRING" id="216903.SAMN05444371_1627"/>
<proteinExistence type="predicted"/>
<evidence type="ECO:0000259" key="1">
    <source>
        <dbReference type="Pfam" id="PF10543"/>
    </source>
</evidence>
<feature type="domain" description="KilA-N DNA-binding" evidence="1">
    <location>
        <begin position="31"/>
        <end position="116"/>
    </location>
</feature>
<evidence type="ECO:0000313" key="2">
    <source>
        <dbReference type="EMBL" id="SHK26128.1"/>
    </source>
</evidence>
<gene>
    <name evidence="2" type="ORF">SAMN05444371_1627</name>
</gene>
<name>A0A1M6R197_9FLAO</name>